<proteinExistence type="predicted"/>
<protein>
    <recommendedName>
        <fullName evidence="3">PAAR motif-containing protein</fullName>
    </recommendedName>
</protein>
<sequence length="117" mass="12024">MMKSLRFAGAFLGFALGAAGPSVSVAEDAPQPIPSCAMSGSKSVFIGGAPALRLSDVVNCPPELYEIVPSIMIEGQPMVKFRTGVGEKGNCTARGEETVMAEGESASRLGDVACTQN</sequence>
<name>A0ABQ5ZM11_9HYPH</name>
<reference evidence="2" key="1">
    <citation type="journal article" date="2019" name="Int. J. Syst. Evol. Microbiol.">
        <title>The Global Catalogue of Microorganisms (GCM) 10K type strain sequencing project: providing services to taxonomists for standard genome sequencing and annotation.</title>
        <authorList>
            <consortium name="The Broad Institute Genomics Platform"/>
            <consortium name="The Broad Institute Genome Sequencing Center for Infectious Disease"/>
            <person name="Wu L."/>
            <person name="Ma J."/>
        </authorList>
    </citation>
    <scope>NUCLEOTIDE SEQUENCE [LARGE SCALE GENOMIC DNA]</scope>
    <source>
        <strain evidence="2">NBRC 102122</strain>
    </source>
</reference>
<comment type="caution">
    <text evidence="1">The sequence shown here is derived from an EMBL/GenBank/DDBJ whole genome shotgun (WGS) entry which is preliminary data.</text>
</comment>
<evidence type="ECO:0000313" key="2">
    <source>
        <dbReference type="Proteomes" id="UP001156702"/>
    </source>
</evidence>
<dbReference type="Gene3D" id="2.60.200.60">
    <property type="match status" value="1"/>
</dbReference>
<evidence type="ECO:0008006" key="3">
    <source>
        <dbReference type="Google" id="ProtNLM"/>
    </source>
</evidence>
<organism evidence="1 2">
    <name type="scientific">Shinella yambaruensis</name>
    <dbReference type="NCBI Taxonomy" id="415996"/>
    <lineage>
        <taxon>Bacteria</taxon>
        <taxon>Pseudomonadati</taxon>
        <taxon>Pseudomonadota</taxon>
        <taxon>Alphaproteobacteria</taxon>
        <taxon>Hyphomicrobiales</taxon>
        <taxon>Rhizobiaceae</taxon>
        <taxon>Shinella</taxon>
    </lineage>
</organism>
<dbReference type="EMBL" id="BSOP01000043">
    <property type="protein sequence ID" value="GLR53893.1"/>
    <property type="molecule type" value="Genomic_DNA"/>
</dbReference>
<dbReference type="Proteomes" id="UP001156702">
    <property type="component" value="Unassembled WGS sequence"/>
</dbReference>
<keyword evidence="2" id="KW-1185">Reference proteome</keyword>
<accession>A0ABQ5ZM11</accession>
<dbReference type="InterPro" id="IPR008727">
    <property type="entry name" value="PAAR_motif"/>
</dbReference>
<gene>
    <name evidence="1" type="ORF">GCM10007923_51090</name>
</gene>
<evidence type="ECO:0000313" key="1">
    <source>
        <dbReference type="EMBL" id="GLR53893.1"/>
    </source>
</evidence>
<dbReference type="Pfam" id="PF05488">
    <property type="entry name" value="PAAR_motif"/>
    <property type="match status" value="1"/>
</dbReference>